<dbReference type="EMBL" id="KZ084106">
    <property type="protein sequence ID" value="OSD02312.1"/>
    <property type="molecule type" value="Genomic_DNA"/>
</dbReference>
<dbReference type="Gene3D" id="1.10.10.1200">
    <property type="entry name" value="MAGE homology domain, winged helix WH1 motif"/>
    <property type="match status" value="1"/>
</dbReference>
<sequence length="449" mass="49345">MRQIGRLFAITRDASSSERVLLQAPLLPYPPTLVRRLTLATRRTTTHHLHMARQSTRQRQSQASQSQPPRGTQGGRTRRGPAVEELDEEDVANDQSVEEEVDIAVEKLQQETERKARDLVRLALFHEQRRIPLKRDEISKKVLGSHPRSFNAVYAAANDILKRTFGMELVELHSSSPDNEINEKDAEMLKTAGLKKKAASTGTKSYILRSTLDAALIEKACAPDAEIRELEQAENPDENEEFAEDDNPVGTRSTGSIFAWHHADQLASVGILYVILALILVEGRSINDNDLRAILKRLQLPSNASIPLSSQSTSQNLSIDAYLTQLARQGYLDKHRLGGGGRGAPKRARASQHGTQAASGAHDDSVLAAYEWRWGPRAHAEVGERGIAQFVAEFMAVRPGMGGADDEGEDGENEDAVGAPEDEGTRKRVEIIFKGIERAAAGAPLADVR</sequence>
<dbReference type="OrthoDB" id="205198at2759"/>
<organism evidence="3 4">
    <name type="scientific">Trametes coccinea (strain BRFM310)</name>
    <name type="common">Pycnoporus coccineus</name>
    <dbReference type="NCBI Taxonomy" id="1353009"/>
    <lineage>
        <taxon>Eukaryota</taxon>
        <taxon>Fungi</taxon>
        <taxon>Dikarya</taxon>
        <taxon>Basidiomycota</taxon>
        <taxon>Agaricomycotina</taxon>
        <taxon>Agaricomycetes</taxon>
        <taxon>Polyporales</taxon>
        <taxon>Polyporaceae</taxon>
        <taxon>Trametes</taxon>
    </lineage>
</organism>
<evidence type="ECO:0000259" key="2">
    <source>
        <dbReference type="PROSITE" id="PS50838"/>
    </source>
</evidence>
<dbReference type="Gene3D" id="1.10.10.1210">
    <property type="entry name" value="MAGE homology domain, winged helix WH2 motif"/>
    <property type="match status" value="1"/>
</dbReference>
<dbReference type="STRING" id="1353009.A0A1Y2IQS7"/>
<feature type="region of interest" description="Disordered" evidence="1">
    <location>
        <begin position="399"/>
        <end position="424"/>
    </location>
</feature>
<dbReference type="Pfam" id="PF01454">
    <property type="entry name" value="MAGE"/>
    <property type="match status" value="1"/>
</dbReference>
<dbReference type="PROSITE" id="PS50838">
    <property type="entry name" value="MAGE"/>
    <property type="match status" value="2"/>
</dbReference>
<accession>A0A1Y2IQS7</accession>
<evidence type="ECO:0000313" key="4">
    <source>
        <dbReference type="Proteomes" id="UP000193067"/>
    </source>
</evidence>
<dbReference type="PANTHER" id="PTHR11736">
    <property type="entry name" value="MELANOMA-ASSOCIATED ANTIGEN MAGE ANTIGEN"/>
    <property type="match status" value="1"/>
</dbReference>
<protein>
    <submittedName>
        <fullName evidence="3">MAGE-domain-containing protein</fullName>
    </submittedName>
</protein>
<feature type="compositionally biased region" description="Acidic residues" evidence="1">
    <location>
        <begin position="84"/>
        <end position="98"/>
    </location>
</feature>
<dbReference type="GO" id="GO:0005634">
    <property type="term" value="C:nucleus"/>
    <property type="evidence" value="ECO:0007669"/>
    <property type="project" value="TreeGrafter"/>
</dbReference>
<feature type="region of interest" description="Disordered" evidence="1">
    <location>
        <begin position="334"/>
        <end position="362"/>
    </location>
</feature>
<dbReference type="InterPro" id="IPR037445">
    <property type="entry name" value="MAGE"/>
</dbReference>
<reference evidence="3 4" key="1">
    <citation type="journal article" date="2015" name="Biotechnol. Biofuels">
        <title>Enhanced degradation of softwood versus hardwood by the white-rot fungus Pycnoporus coccineus.</title>
        <authorList>
            <person name="Couturier M."/>
            <person name="Navarro D."/>
            <person name="Chevret D."/>
            <person name="Henrissat B."/>
            <person name="Piumi F."/>
            <person name="Ruiz-Duenas F.J."/>
            <person name="Martinez A.T."/>
            <person name="Grigoriev I.V."/>
            <person name="Riley R."/>
            <person name="Lipzen A."/>
            <person name="Berrin J.G."/>
            <person name="Master E.R."/>
            <person name="Rosso M.N."/>
        </authorList>
    </citation>
    <scope>NUCLEOTIDE SEQUENCE [LARGE SCALE GENOMIC DNA]</scope>
    <source>
        <strain evidence="3 4">BRFM310</strain>
    </source>
</reference>
<name>A0A1Y2IQS7_TRAC3</name>
<feature type="domain" description="MAGE" evidence="2">
    <location>
        <begin position="370"/>
        <end position="399"/>
    </location>
</feature>
<keyword evidence="4" id="KW-1185">Reference proteome</keyword>
<dbReference type="Proteomes" id="UP000193067">
    <property type="component" value="Unassembled WGS sequence"/>
</dbReference>
<proteinExistence type="predicted"/>
<dbReference type="InterPro" id="IPR002190">
    <property type="entry name" value="MHD_dom"/>
</dbReference>
<feature type="region of interest" description="Disordered" evidence="1">
    <location>
        <begin position="45"/>
        <end position="98"/>
    </location>
</feature>
<dbReference type="AlphaFoldDB" id="A0A1Y2IQS7"/>
<dbReference type="PANTHER" id="PTHR11736:SF14">
    <property type="entry name" value="NSE3 HOMOLOG, SMC5-SMC6 COMPLEX COMPONENT"/>
    <property type="match status" value="1"/>
</dbReference>
<dbReference type="SMART" id="SM01373">
    <property type="entry name" value="MAGE"/>
    <property type="match status" value="1"/>
</dbReference>
<dbReference type="GO" id="GO:0006281">
    <property type="term" value="P:DNA repair"/>
    <property type="evidence" value="ECO:0007669"/>
    <property type="project" value="TreeGrafter"/>
</dbReference>
<feature type="compositionally biased region" description="Acidic residues" evidence="1">
    <location>
        <begin position="404"/>
        <end position="415"/>
    </location>
</feature>
<dbReference type="InterPro" id="IPR041899">
    <property type="entry name" value="MAGE_WH2"/>
</dbReference>
<gene>
    <name evidence="3" type="ORF">PYCCODRAFT_1435646</name>
</gene>
<feature type="compositionally biased region" description="Low complexity" evidence="1">
    <location>
        <begin position="52"/>
        <end position="71"/>
    </location>
</feature>
<evidence type="ECO:0000256" key="1">
    <source>
        <dbReference type="SAM" id="MobiDB-lite"/>
    </source>
</evidence>
<evidence type="ECO:0000313" key="3">
    <source>
        <dbReference type="EMBL" id="OSD02312.1"/>
    </source>
</evidence>
<feature type="domain" description="MAGE" evidence="2">
    <location>
        <begin position="112"/>
        <end position="176"/>
    </location>
</feature>
<dbReference type="InterPro" id="IPR041898">
    <property type="entry name" value="MAGE_WH1"/>
</dbReference>